<dbReference type="AlphaFoldDB" id="A0A5N7BYT1"/>
<reference evidence="1" key="1">
    <citation type="submission" date="2019-04" db="EMBL/GenBank/DDBJ databases">
        <title>Friends and foes A comparative genomics studyof 23 Aspergillus species from section Flavi.</title>
        <authorList>
            <consortium name="DOE Joint Genome Institute"/>
            <person name="Kjaerbolling I."/>
            <person name="Vesth T."/>
            <person name="Frisvad J.C."/>
            <person name="Nybo J.L."/>
            <person name="Theobald S."/>
            <person name="Kildgaard S."/>
            <person name="Isbrandt T."/>
            <person name="Kuo A."/>
            <person name="Sato A."/>
            <person name="Lyhne E.K."/>
            <person name="Kogle M.E."/>
            <person name="Wiebenga A."/>
            <person name="Kun R.S."/>
            <person name="Lubbers R.J."/>
            <person name="Makela M.R."/>
            <person name="Barry K."/>
            <person name="Chovatia M."/>
            <person name="Clum A."/>
            <person name="Daum C."/>
            <person name="Haridas S."/>
            <person name="He G."/>
            <person name="LaButti K."/>
            <person name="Lipzen A."/>
            <person name="Mondo S."/>
            <person name="Riley R."/>
            <person name="Salamov A."/>
            <person name="Simmons B.A."/>
            <person name="Magnuson J.K."/>
            <person name="Henrissat B."/>
            <person name="Mortensen U.H."/>
            <person name="Larsen T.O."/>
            <person name="Devries R.P."/>
            <person name="Grigoriev I.V."/>
            <person name="Machida M."/>
            <person name="Baker S.E."/>
            <person name="Andersen M.R."/>
        </authorList>
    </citation>
    <scope>NUCLEOTIDE SEQUENCE [LARGE SCALE GENOMIC DNA]</scope>
    <source>
        <strain evidence="1">IBT 14317</strain>
    </source>
</reference>
<accession>A0A5N7BYT1</accession>
<protein>
    <submittedName>
        <fullName evidence="1">Uncharacterized protein</fullName>
    </submittedName>
</protein>
<proteinExistence type="predicted"/>
<sequence>MRSFRDAFAQANIFFISRLSESWRACLPVSTNEIVSKCQDDSPLLYQPTKQPVRNIIEVEKEFGISFFRDYRGVDDTENELLMVFSARFQHSPKKVHLISCPRVIRANNLDPDAQNLLQIKLDAVVERIPDSEWNKLEERYKIARKKWLVISSMSEGV</sequence>
<organism evidence="1">
    <name type="scientific">Petromyces alliaceus</name>
    <name type="common">Aspergillus alliaceus</name>
    <dbReference type="NCBI Taxonomy" id="209559"/>
    <lineage>
        <taxon>Eukaryota</taxon>
        <taxon>Fungi</taxon>
        <taxon>Dikarya</taxon>
        <taxon>Ascomycota</taxon>
        <taxon>Pezizomycotina</taxon>
        <taxon>Eurotiomycetes</taxon>
        <taxon>Eurotiomycetidae</taxon>
        <taxon>Eurotiales</taxon>
        <taxon>Aspergillaceae</taxon>
        <taxon>Aspergillus</taxon>
        <taxon>Aspergillus subgen. Circumdati</taxon>
    </lineage>
</organism>
<dbReference type="EMBL" id="ML735302">
    <property type="protein sequence ID" value="KAE8386929.1"/>
    <property type="molecule type" value="Genomic_DNA"/>
</dbReference>
<name>A0A5N7BYT1_PETAA</name>
<dbReference type="Proteomes" id="UP000326877">
    <property type="component" value="Unassembled WGS sequence"/>
</dbReference>
<evidence type="ECO:0000313" key="1">
    <source>
        <dbReference type="EMBL" id="KAE8386929.1"/>
    </source>
</evidence>
<dbReference type="OrthoDB" id="4497709at2759"/>
<gene>
    <name evidence="1" type="ORF">BDV23DRAFT_186808</name>
</gene>